<proteinExistence type="predicted"/>
<sequence length="238" mass="26383">MNRDERLRAVDSPNSVIDCLQSIDLSLAGVPRRVEQCLSVTKGDYQQEFSSILLAAQERGVSLADDRWWLLVAFVFGNSSPAVEEAVLRAAASGYSAQPTTFVGEALVRVLEYCWFDAADPDAVEYHYWACGQLAAKFSDHAEGLILDRLTIQWNPLKRRSLILAVGVLAHAPLLHRLQTSTTSVVMRILSDDGEPSLVREAAKEVLLEDLLRADREQAFLLPTQRQEIETLTGSGDE</sequence>
<dbReference type="EMBL" id="LR593887">
    <property type="protein sequence ID" value="VTR97008.1"/>
    <property type="molecule type" value="Genomic_DNA"/>
</dbReference>
<dbReference type="Proteomes" id="UP000464378">
    <property type="component" value="Chromosome"/>
</dbReference>
<accession>A0A6C2YIA0</accession>
<reference evidence="1" key="1">
    <citation type="submission" date="2019-04" db="EMBL/GenBank/DDBJ databases">
        <authorList>
            <consortium name="Science for Life Laboratories"/>
        </authorList>
    </citation>
    <scope>NUCLEOTIDE SEQUENCE</scope>
    <source>
        <strain evidence="1">MBLW1</strain>
    </source>
</reference>
<protein>
    <submittedName>
        <fullName evidence="1">Uncharacterized protein</fullName>
    </submittedName>
</protein>
<gene>
    <name evidence="1" type="ORF">GMBLW1_31650</name>
</gene>
<organism evidence="1">
    <name type="scientific">Tuwongella immobilis</name>
    <dbReference type="NCBI Taxonomy" id="692036"/>
    <lineage>
        <taxon>Bacteria</taxon>
        <taxon>Pseudomonadati</taxon>
        <taxon>Planctomycetota</taxon>
        <taxon>Planctomycetia</taxon>
        <taxon>Gemmatales</taxon>
        <taxon>Gemmataceae</taxon>
        <taxon>Tuwongella</taxon>
    </lineage>
</organism>
<dbReference type="AlphaFoldDB" id="A0A6C2YIA0"/>
<dbReference type="InParanoid" id="A0A6C2YIA0"/>
<evidence type="ECO:0000313" key="1">
    <source>
        <dbReference type="EMBL" id="VIP00795.1"/>
    </source>
</evidence>
<dbReference type="EMBL" id="LR586016">
    <property type="protein sequence ID" value="VIP00795.1"/>
    <property type="molecule type" value="Genomic_DNA"/>
</dbReference>
<evidence type="ECO:0000313" key="2">
    <source>
        <dbReference type="Proteomes" id="UP000464378"/>
    </source>
</evidence>
<name>A0A6C2YIA0_9BACT</name>
<dbReference type="KEGG" id="tim:GMBLW1_31650"/>
<keyword evidence="2" id="KW-1185">Reference proteome</keyword>